<dbReference type="EMBL" id="CP073720">
    <property type="protein sequence ID" value="UWP86517.1"/>
    <property type="molecule type" value="Genomic_DNA"/>
</dbReference>
<protein>
    <submittedName>
        <fullName evidence="1">Uncharacterized protein</fullName>
    </submittedName>
</protein>
<gene>
    <name evidence="1" type="ORF">Dfulv_20655</name>
</gene>
<accession>A0ABY5WAE4</accession>
<reference evidence="1" key="2">
    <citation type="submission" date="2022-09" db="EMBL/GenBank/DDBJ databases">
        <title>Biosynthetic gene clusters of Dactylosporangioum fulvum.</title>
        <authorList>
            <person name="Caradec T."/>
        </authorList>
    </citation>
    <scope>NUCLEOTIDE SEQUENCE</scope>
    <source>
        <strain evidence="1">NRRL B-16292</strain>
    </source>
</reference>
<proteinExistence type="predicted"/>
<evidence type="ECO:0000313" key="1">
    <source>
        <dbReference type="EMBL" id="UWP86517.1"/>
    </source>
</evidence>
<evidence type="ECO:0000313" key="2">
    <source>
        <dbReference type="Proteomes" id="UP001059617"/>
    </source>
</evidence>
<organism evidence="1 2">
    <name type="scientific">Dactylosporangium fulvum</name>
    <dbReference type="NCBI Taxonomy" id="53359"/>
    <lineage>
        <taxon>Bacteria</taxon>
        <taxon>Bacillati</taxon>
        <taxon>Actinomycetota</taxon>
        <taxon>Actinomycetes</taxon>
        <taxon>Micromonosporales</taxon>
        <taxon>Micromonosporaceae</taxon>
        <taxon>Dactylosporangium</taxon>
    </lineage>
</organism>
<dbReference type="Proteomes" id="UP001059617">
    <property type="component" value="Chromosome"/>
</dbReference>
<name>A0ABY5WAE4_9ACTN</name>
<keyword evidence="2" id="KW-1185">Reference proteome</keyword>
<sequence>MNSTRTPLIVAAAPRVRLGGSCEAFRRGARALAVDQWRHQVYELAERTRAAAAAQLEALVNLAVAVRAAEEAGPSTRLRSGGWLEFAPEVTVLREVLAARVAWEFADDEGLRREDERSRLTEQIIHALESSGVPLAILIDETRSTLSCPTRLPPLTPLEGVTGIRRRAQREGARHPNPLVRVTRRRVAVAQSLVHRGRFGDMACAIHGTAGAIIVVAATPAALRAAPAHTGRCDDGQAVTDAA</sequence>
<reference evidence="1" key="1">
    <citation type="submission" date="2021-04" db="EMBL/GenBank/DDBJ databases">
        <authorList>
            <person name="Hartkoorn R.C."/>
            <person name="Beaudoing E."/>
            <person name="Hot D."/>
        </authorList>
    </citation>
    <scope>NUCLEOTIDE SEQUENCE</scope>
    <source>
        <strain evidence="1">NRRL B-16292</strain>
    </source>
</reference>
<dbReference type="RefSeq" id="WP_259865767.1">
    <property type="nucleotide sequence ID" value="NZ_BAAAST010000003.1"/>
</dbReference>